<comment type="caution">
    <text evidence="1">The sequence shown here is derived from an EMBL/GenBank/DDBJ whole genome shotgun (WGS) entry which is preliminary data.</text>
</comment>
<sequence length="74" mass="7876">YLGQKALRDKAIEDIETMMAYEKATDSFKAAAQAYLDTKNDGQANAAATEALIPELEKAAATGCPVTAQVLARK</sequence>
<feature type="non-terminal residue" evidence="1">
    <location>
        <position position="1"/>
    </location>
</feature>
<feature type="non-terminal residue" evidence="1">
    <location>
        <position position="74"/>
    </location>
</feature>
<dbReference type="AlphaFoldDB" id="J9F2W1"/>
<dbReference type="EMBL" id="AMCI01009616">
    <property type="protein sequence ID" value="EJW89231.1"/>
    <property type="molecule type" value="Genomic_DNA"/>
</dbReference>
<name>J9F2W1_9ZZZZ</name>
<proteinExistence type="predicted"/>
<accession>J9F2W1</accession>
<evidence type="ECO:0000313" key="1">
    <source>
        <dbReference type="EMBL" id="EJW89231.1"/>
    </source>
</evidence>
<reference evidence="1" key="1">
    <citation type="journal article" date="2012" name="PLoS ONE">
        <title>Gene sets for utilization of primary and secondary nutrition supplies in the distal gut of endangered iberian lynx.</title>
        <authorList>
            <person name="Alcaide M."/>
            <person name="Messina E."/>
            <person name="Richter M."/>
            <person name="Bargiela R."/>
            <person name="Peplies J."/>
            <person name="Huws S.A."/>
            <person name="Newbold C.J."/>
            <person name="Golyshin P.N."/>
            <person name="Simon M.A."/>
            <person name="Lopez G."/>
            <person name="Yakimov M.M."/>
            <person name="Ferrer M."/>
        </authorList>
    </citation>
    <scope>NUCLEOTIDE SEQUENCE</scope>
</reference>
<organism evidence="1">
    <name type="scientific">gut metagenome</name>
    <dbReference type="NCBI Taxonomy" id="749906"/>
    <lineage>
        <taxon>unclassified sequences</taxon>
        <taxon>metagenomes</taxon>
        <taxon>organismal metagenomes</taxon>
    </lineage>
</organism>
<keyword evidence="1" id="KW-0670">Pyruvate</keyword>
<protein>
    <submittedName>
        <fullName evidence="1">Pyruvate-flavodoxin oxidoreductase</fullName>
    </submittedName>
</protein>
<gene>
    <name evidence="1" type="ORF">EVA_22662</name>
</gene>